<organism evidence="2">
    <name type="scientific">Absidia glauca</name>
    <name type="common">Pin mould</name>
    <dbReference type="NCBI Taxonomy" id="4829"/>
    <lineage>
        <taxon>Eukaryota</taxon>
        <taxon>Fungi</taxon>
        <taxon>Fungi incertae sedis</taxon>
        <taxon>Mucoromycota</taxon>
        <taxon>Mucoromycotina</taxon>
        <taxon>Mucoromycetes</taxon>
        <taxon>Mucorales</taxon>
        <taxon>Cunninghamellaceae</taxon>
        <taxon>Absidia</taxon>
    </lineage>
</organism>
<name>A0A163JMH3_ABSGL</name>
<proteinExistence type="predicted"/>
<reference evidence="2" key="1">
    <citation type="submission" date="2016-04" db="EMBL/GenBank/DDBJ databases">
        <authorList>
            <person name="Evans L.H."/>
            <person name="Alamgir A."/>
            <person name="Owens N."/>
            <person name="Weber N.D."/>
            <person name="Virtaneva K."/>
            <person name="Barbian K."/>
            <person name="Babar A."/>
            <person name="Rosenke K."/>
        </authorList>
    </citation>
    <scope>NUCLEOTIDE SEQUENCE [LARGE SCALE GENOMIC DNA]</scope>
    <source>
        <strain evidence="2">CBS 101.48</strain>
    </source>
</reference>
<feature type="non-terminal residue" evidence="2">
    <location>
        <position position="1"/>
    </location>
</feature>
<dbReference type="GO" id="GO:0006338">
    <property type="term" value="P:chromatin remodeling"/>
    <property type="evidence" value="ECO:0007669"/>
    <property type="project" value="InterPro"/>
</dbReference>
<dbReference type="EMBL" id="LT553201">
    <property type="protein sequence ID" value="SAM00404.1"/>
    <property type="molecule type" value="Genomic_DNA"/>
</dbReference>
<dbReference type="Proteomes" id="UP000078561">
    <property type="component" value="Unassembled WGS sequence"/>
</dbReference>
<feature type="compositionally biased region" description="Basic residues" evidence="1">
    <location>
        <begin position="77"/>
        <end position="89"/>
    </location>
</feature>
<accession>A0A163JMH3</accession>
<dbReference type="Pfam" id="PF04855">
    <property type="entry name" value="SNF5"/>
    <property type="match status" value="1"/>
</dbReference>
<dbReference type="AlphaFoldDB" id="A0A163JMH3"/>
<gene>
    <name evidence="2" type="primary">ABSGL_06089.1 scaffold 7668</name>
</gene>
<dbReference type="STRING" id="4829.A0A163JMH3"/>
<dbReference type="OrthoDB" id="515064at2759"/>
<protein>
    <submittedName>
        <fullName evidence="2">Uncharacterized protein</fullName>
    </submittedName>
</protein>
<keyword evidence="3" id="KW-1185">Reference proteome</keyword>
<evidence type="ECO:0000256" key="1">
    <source>
        <dbReference type="SAM" id="MobiDB-lite"/>
    </source>
</evidence>
<evidence type="ECO:0000313" key="2">
    <source>
        <dbReference type="EMBL" id="SAM00404.1"/>
    </source>
</evidence>
<feature type="region of interest" description="Disordered" evidence="1">
    <location>
        <begin position="157"/>
        <end position="180"/>
    </location>
</feature>
<feature type="region of interest" description="Disordered" evidence="1">
    <location>
        <begin position="68"/>
        <end position="94"/>
    </location>
</feature>
<sequence>TAIAHSIREQVHVYTKSLLLVGHEFDGPVIDDDLKHSFLPFLKNVTRDADMVDRFTPALMELSEAELQKNEKDRLREARRKRRQTRGRRGIILPDREPMKTNRTTHETQPEQELTDDQFFAGMNGGLMMNGARGSTPEAMHSQRRSALRARANIAAEAAGHLPGNQTPPQSSPSFINTTY</sequence>
<feature type="compositionally biased region" description="Polar residues" evidence="1">
    <location>
        <begin position="164"/>
        <end position="180"/>
    </location>
</feature>
<dbReference type="GO" id="GO:0000228">
    <property type="term" value="C:nuclear chromosome"/>
    <property type="evidence" value="ECO:0007669"/>
    <property type="project" value="InterPro"/>
</dbReference>
<dbReference type="InterPro" id="IPR006939">
    <property type="entry name" value="SNF5"/>
</dbReference>
<evidence type="ECO:0000313" key="3">
    <source>
        <dbReference type="Proteomes" id="UP000078561"/>
    </source>
</evidence>
<dbReference type="InParanoid" id="A0A163JMH3"/>